<proteinExistence type="inferred from homology"/>
<dbReference type="AlphaFoldDB" id="A0A5B9MDG6"/>
<sequence>MIQFLATTQAGCRRLFPRHLLHRTATLAFIAVVGQLTQTPFFSVAKADSASRPNIVLILADDLGYGDVGCYGQRIAKTPNIDALAKQGVRFTQHYSNGPECSPTRTALLTGRYQQRVGGLECAIGTGNVGRYDDAIRLAEQHELGLPVDHAVLPSMLTSAGYRCGLFGKWHLGYETKFNPMEYGWDEFVGYLGGNVHYFNHQELSDLHVLFRGRQPIERDGYMTHLITDDSIEFIKRHKDQPFFAYVAHECPHFPYQGPGDKDKVVIEENWMALDSSAYVAMIEDLDSEVGRILKTLDEQGIADNTIVIFASDNGGFAGAADMGPLRGSKGTTYEGGVRVPLVVRWPNRIRGGTVSDQVCVTFDLTRSILALAGADQSHLQLEGIDILSHVADQRADVARTLFWRGRRAKRTWTAVREGDLKLVRKLEDTKVQQWLYNLADDLSESNDLAASRPQDVKRLELLIDHWEKDVRPLR</sequence>
<keyword evidence="2 4" id="KW-0378">Hydrolase</keyword>
<dbReference type="GO" id="GO:0004065">
    <property type="term" value="F:arylsulfatase activity"/>
    <property type="evidence" value="ECO:0007669"/>
    <property type="project" value="UniProtKB-EC"/>
</dbReference>
<evidence type="ECO:0000256" key="2">
    <source>
        <dbReference type="ARBA" id="ARBA00022801"/>
    </source>
</evidence>
<protein>
    <submittedName>
        <fullName evidence="4">Arylsulfatase</fullName>
        <ecNumber evidence="4">3.1.6.1</ecNumber>
    </submittedName>
</protein>
<comment type="similarity">
    <text evidence="1">Belongs to the sulfatase family.</text>
</comment>
<dbReference type="EMBL" id="CP036264">
    <property type="protein sequence ID" value="QEF98000.1"/>
    <property type="molecule type" value="Genomic_DNA"/>
</dbReference>
<dbReference type="Proteomes" id="UP000321353">
    <property type="component" value="Chromosome"/>
</dbReference>
<dbReference type="InterPro" id="IPR050738">
    <property type="entry name" value="Sulfatase"/>
</dbReference>
<dbReference type="Pfam" id="PF00884">
    <property type="entry name" value="Sulfatase"/>
    <property type="match status" value="1"/>
</dbReference>
<keyword evidence="5" id="KW-1185">Reference proteome</keyword>
<accession>A0A5B9MDG6</accession>
<dbReference type="InterPro" id="IPR017850">
    <property type="entry name" value="Alkaline_phosphatase_core_sf"/>
</dbReference>
<name>A0A5B9MDG6_9BACT</name>
<reference evidence="4 5" key="1">
    <citation type="submission" date="2019-02" db="EMBL/GenBank/DDBJ databases">
        <title>Planctomycetal bacteria perform biofilm scaping via a novel small molecule.</title>
        <authorList>
            <person name="Jeske O."/>
            <person name="Boedeker C."/>
            <person name="Wiegand S."/>
            <person name="Breitling P."/>
            <person name="Kallscheuer N."/>
            <person name="Jogler M."/>
            <person name="Rohde M."/>
            <person name="Petersen J."/>
            <person name="Medema M.H."/>
            <person name="Surup F."/>
            <person name="Jogler C."/>
        </authorList>
    </citation>
    <scope>NUCLEOTIDE SEQUENCE [LARGE SCALE GENOMIC DNA]</scope>
    <source>
        <strain evidence="4 5">Mal15</strain>
    </source>
</reference>
<organism evidence="4 5">
    <name type="scientific">Stieleria maiorica</name>
    <dbReference type="NCBI Taxonomy" id="2795974"/>
    <lineage>
        <taxon>Bacteria</taxon>
        <taxon>Pseudomonadati</taxon>
        <taxon>Planctomycetota</taxon>
        <taxon>Planctomycetia</taxon>
        <taxon>Pirellulales</taxon>
        <taxon>Pirellulaceae</taxon>
        <taxon>Stieleria</taxon>
    </lineage>
</organism>
<dbReference type="PANTHER" id="PTHR42693">
    <property type="entry name" value="ARYLSULFATASE FAMILY MEMBER"/>
    <property type="match status" value="1"/>
</dbReference>
<dbReference type="InterPro" id="IPR000917">
    <property type="entry name" value="Sulfatase_N"/>
</dbReference>
<evidence type="ECO:0000256" key="1">
    <source>
        <dbReference type="ARBA" id="ARBA00008779"/>
    </source>
</evidence>
<evidence type="ECO:0000313" key="5">
    <source>
        <dbReference type="Proteomes" id="UP000321353"/>
    </source>
</evidence>
<dbReference type="KEGG" id="smam:Mal15_20460"/>
<dbReference type="SUPFAM" id="SSF53649">
    <property type="entry name" value="Alkaline phosphatase-like"/>
    <property type="match status" value="1"/>
</dbReference>
<feature type="domain" description="Sulfatase N-terminal" evidence="3">
    <location>
        <begin position="53"/>
        <end position="375"/>
    </location>
</feature>
<evidence type="ECO:0000259" key="3">
    <source>
        <dbReference type="Pfam" id="PF00884"/>
    </source>
</evidence>
<dbReference type="EC" id="3.1.6.1" evidence="4"/>
<dbReference type="Gene3D" id="3.30.1120.10">
    <property type="match status" value="1"/>
</dbReference>
<dbReference type="PANTHER" id="PTHR42693:SF53">
    <property type="entry name" value="ENDO-4-O-SULFATASE"/>
    <property type="match status" value="1"/>
</dbReference>
<gene>
    <name evidence="4" type="primary">atsA_27</name>
    <name evidence="4" type="ORF">Mal15_20460</name>
</gene>
<dbReference type="Gene3D" id="3.40.720.10">
    <property type="entry name" value="Alkaline Phosphatase, subunit A"/>
    <property type="match status" value="1"/>
</dbReference>
<dbReference type="RefSeq" id="WP_167546706.1">
    <property type="nucleotide sequence ID" value="NZ_CP036264.1"/>
</dbReference>
<evidence type="ECO:0000313" key="4">
    <source>
        <dbReference type="EMBL" id="QEF98000.1"/>
    </source>
</evidence>